<keyword evidence="2" id="KW-1185">Reference proteome</keyword>
<protein>
    <submittedName>
        <fullName evidence="1">Uncharacterized protein</fullName>
    </submittedName>
</protein>
<evidence type="ECO:0000313" key="1">
    <source>
        <dbReference type="EMBL" id="KAI7950040.1"/>
    </source>
</evidence>
<comment type="caution">
    <text evidence="1">The sequence shown here is derived from an EMBL/GenBank/DDBJ whole genome shotgun (WGS) entry which is preliminary data.</text>
</comment>
<accession>A0ACC0EBT1</accession>
<reference evidence="2" key="2">
    <citation type="journal article" date="2018" name="Mol. Plant Microbe Interact.">
        <title>Genome sequence resources for the wheat stripe rust pathogen (Puccinia striiformis f. sp. tritici) and the barley stripe rust pathogen (Puccinia striiformis f. sp. hordei).</title>
        <authorList>
            <person name="Xia C."/>
            <person name="Wang M."/>
            <person name="Yin C."/>
            <person name="Cornejo O.E."/>
            <person name="Hulbert S.H."/>
            <person name="Chen X."/>
        </authorList>
    </citation>
    <scope>NUCLEOTIDE SEQUENCE [LARGE SCALE GENOMIC DNA]</scope>
    <source>
        <strain evidence="2">93-210</strain>
    </source>
</reference>
<sequence length="75" mass="8715">MKGGENLPSKLEVEENLVETCMLVHPWGEITALDRTVEFLTNLQLRLTDLLVSCEELNSRSQLNLWRPDMFIDRI</sequence>
<organism evidence="1 2">
    <name type="scientific">Puccinia striiformis f. sp. tritici</name>
    <dbReference type="NCBI Taxonomy" id="168172"/>
    <lineage>
        <taxon>Eukaryota</taxon>
        <taxon>Fungi</taxon>
        <taxon>Dikarya</taxon>
        <taxon>Basidiomycota</taxon>
        <taxon>Pucciniomycotina</taxon>
        <taxon>Pucciniomycetes</taxon>
        <taxon>Pucciniales</taxon>
        <taxon>Pucciniaceae</taxon>
        <taxon>Puccinia</taxon>
    </lineage>
</organism>
<reference evidence="2" key="1">
    <citation type="journal article" date="2018" name="BMC Genomics">
        <title>Genomic insights into host adaptation between the wheat stripe rust pathogen (Puccinia striiformis f. sp. tritici) and the barley stripe rust pathogen (Puccinia striiformis f. sp. hordei).</title>
        <authorList>
            <person name="Xia C."/>
            <person name="Wang M."/>
            <person name="Yin C."/>
            <person name="Cornejo O.E."/>
            <person name="Hulbert S.H."/>
            <person name="Chen X."/>
        </authorList>
    </citation>
    <scope>NUCLEOTIDE SEQUENCE [LARGE SCALE GENOMIC DNA]</scope>
    <source>
        <strain evidence="2">93-210</strain>
    </source>
</reference>
<proteinExistence type="predicted"/>
<gene>
    <name evidence="1" type="ORF">MJO28_008861</name>
</gene>
<dbReference type="EMBL" id="CM045872">
    <property type="protein sequence ID" value="KAI7950040.1"/>
    <property type="molecule type" value="Genomic_DNA"/>
</dbReference>
<name>A0ACC0EBT1_9BASI</name>
<dbReference type="Proteomes" id="UP001060170">
    <property type="component" value="Chromosome 8"/>
</dbReference>
<reference evidence="1 2" key="3">
    <citation type="journal article" date="2022" name="Microbiol. Spectr.">
        <title>Folding features and dynamics of 3D genome architecture in plant fungal pathogens.</title>
        <authorList>
            <person name="Xia C."/>
        </authorList>
    </citation>
    <scope>NUCLEOTIDE SEQUENCE [LARGE SCALE GENOMIC DNA]</scope>
    <source>
        <strain evidence="1 2">93-210</strain>
    </source>
</reference>
<evidence type="ECO:0000313" key="2">
    <source>
        <dbReference type="Proteomes" id="UP001060170"/>
    </source>
</evidence>